<organism evidence="9 10">
    <name type="scientific">Brettanomyces naardenensis</name>
    <name type="common">Yeast</name>
    <dbReference type="NCBI Taxonomy" id="13370"/>
    <lineage>
        <taxon>Eukaryota</taxon>
        <taxon>Fungi</taxon>
        <taxon>Dikarya</taxon>
        <taxon>Ascomycota</taxon>
        <taxon>Saccharomycotina</taxon>
        <taxon>Pichiomycetes</taxon>
        <taxon>Pichiales</taxon>
        <taxon>Pichiaceae</taxon>
        <taxon>Brettanomyces</taxon>
    </lineage>
</organism>
<dbReference type="HAMAP" id="MF_01962">
    <property type="entry name" value="Adenine_deaminase"/>
    <property type="match status" value="1"/>
</dbReference>
<feature type="domain" description="Adenosine deaminase" evidence="8">
    <location>
        <begin position="12"/>
        <end position="341"/>
    </location>
</feature>
<evidence type="ECO:0000256" key="4">
    <source>
        <dbReference type="ARBA" id="ARBA00022833"/>
    </source>
</evidence>
<keyword evidence="10" id="KW-1185">Reference proteome</keyword>
<comment type="cofactor">
    <cofactor evidence="7">
        <name>Zn(2+)</name>
        <dbReference type="ChEBI" id="CHEBI:29105"/>
    </cofactor>
    <text evidence="7">Binds 1 zinc ion per subunit.</text>
</comment>
<dbReference type="GO" id="GO:0009117">
    <property type="term" value="P:nucleotide metabolic process"/>
    <property type="evidence" value="ECO:0007669"/>
    <property type="project" value="UniProtKB-KW"/>
</dbReference>
<keyword evidence="2 7" id="KW-0479">Metal-binding</keyword>
<dbReference type="EMBL" id="CAACVR010000022">
    <property type="protein sequence ID" value="VEU22263.1"/>
    <property type="molecule type" value="Genomic_DNA"/>
</dbReference>
<dbReference type="InterPro" id="IPR006650">
    <property type="entry name" value="A/AMP_deam_AS"/>
</dbReference>
<dbReference type="GO" id="GO:0000034">
    <property type="term" value="F:adenine deaminase activity"/>
    <property type="evidence" value="ECO:0007669"/>
    <property type="project" value="UniProtKB-UniRule"/>
</dbReference>
<evidence type="ECO:0000256" key="2">
    <source>
        <dbReference type="ARBA" id="ARBA00022723"/>
    </source>
</evidence>
<sequence length="350" mass="40094">MLATSEFLTHLPKCEHHVHLEGTLEPSLLFQLAHRNNIQLPDDFPKSVEALQYRYQNFKDLQDFLNLYYVGMSVLITEQDFEDLAWAYLEKSSKQGLKHVEAFFDPQGHVDRGIDLELVIGGFRKALVRAEKELGMSTKLIMCLLRHLPPSEGLATIKSFAPYYKKGWIHGMGLDSSEVEFPPELFTSCYQYARSSLPKEVHYTAHAGEEAGSDYVRRSLKCLGISRIDHGVHSADDPELMKQLAERDIMLTVCPLSNKRLQVVDDVSQVPIRKFLEYGVPFSINSDDPAYFGGYILDNYLAVQEAFKLNVDEWIKIAKNSVRGSWVSEKRKKDLYRMIDECERAYSTVE</sequence>
<dbReference type="InParanoid" id="A0A448YN21"/>
<feature type="binding site" evidence="7">
    <location>
        <position position="288"/>
    </location>
    <ligand>
        <name>substrate</name>
    </ligand>
</feature>
<feature type="binding site" evidence="7">
    <location>
        <position position="206"/>
    </location>
    <ligand>
        <name>Zn(2+)</name>
        <dbReference type="ChEBI" id="CHEBI:29105"/>
        <note>catalytic</note>
    </ligand>
</feature>
<proteinExistence type="inferred from homology"/>
<dbReference type="PANTHER" id="PTHR43114:SF6">
    <property type="entry name" value="ADENINE DEAMINASE"/>
    <property type="match status" value="1"/>
</dbReference>
<keyword evidence="6 7" id="KW-0539">Nucleus</keyword>
<comment type="similarity">
    <text evidence="7">Belongs to the metallo-dependent hydrolases superfamily. Adenosine and AMP deaminases family. Adenine deaminase type 2 subfamily.</text>
</comment>
<dbReference type="Pfam" id="PF00962">
    <property type="entry name" value="A_deaminase"/>
    <property type="match status" value="1"/>
</dbReference>
<dbReference type="EC" id="3.5.4.2" evidence="7"/>
<dbReference type="PROSITE" id="PS00485">
    <property type="entry name" value="A_DEAMINASE"/>
    <property type="match status" value="1"/>
</dbReference>
<dbReference type="GO" id="GO:0005829">
    <property type="term" value="C:cytosol"/>
    <property type="evidence" value="ECO:0007669"/>
    <property type="project" value="TreeGrafter"/>
</dbReference>
<evidence type="ECO:0000259" key="8">
    <source>
        <dbReference type="Pfam" id="PF00962"/>
    </source>
</evidence>
<dbReference type="PANTHER" id="PTHR43114">
    <property type="entry name" value="ADENINE DEAMINASE"/>
    <property type="match status" value="1"/>
</dbReference>
<dbReference type="InterPro" id="IPR032466">
    <property type="entry name" value="Metal_Hydrolase"/>
</dbReference>
<evidence type="ECO:0000256" key="5">
    <source>
        <dbReference type="ARBA" id="ARBA00023080"/>
    </source>
</evidence>
<dbReference type="OrthoDB" id="272271at2759"/>
<keyword evidence="4 7" id="KW-0862">Zinc</keyword>
<accession>A0A448YN21</accession>
<dbReference type="InterPro" id="IPR028892">
    <property type="entry name" value="ADE"/>
</dbReference>
<evidence type="ECO:0000313" key="10">
    <source>
        <dbReference type="Proteomes" id="UP000290900"/>
    </source>
</evidence>
<dbReference type="CDD" id="cd01320">
    <property type="entry name" value="ADA"/>
    <property type="match status" value="1"/>
</dbReference>
<evidence type="ECO:0000256" key="6">
    <source>
        <dbReference type="ARBA" id="ARBA00023242"/>
    </source>
</evidence>
<feature type="binding site" evidence="7">
    <location>
        <position position="287"/>
    </location>
    <ligand>
        <name>Zn(2+)</name>
        <dbReference type="ChEBI" id="CHEBI:29105"/>
        <note>catalytic</note>
    </ligand>
</feature>
<dbReference type="GO" id="GO:0005634">
    <property type="term" value="C:nucleus"/>
    <property type="evidence" value="ECO:0007669"/>
    <property type="project" value="UniProtKB-SubCell"/>
</dbReference>
<protein>
    <recommendedName>
        <fullName evidence="7">Adenine deaminase</fullName>
        <shortName evidence="7">ADE</shortName>
        <ecNumber evidence="7">3.5.4.2</ecNumber>
    </recommendedName>
    <alternativeName>
        <fullName evidence="7">Adenine aminohydrolase</fullName>
        <shortName evidence="7">AAH</shortName>
    </alternativeName>
</protein>
<dbReference type="GO" id="GO:0043103">
    <property type="term" value="P:hypoxanthine salvage"/>
    <property type="evidence" value="ECO:0007669"/>
    <property type="project" value="UniProtKB-UniRule"/>
</dbReference>
<comment type="catalytic activity">
    <reaction evidence="7">
        <text>adenine + H2O + H(+) = hypoxanthine + NH4(+)</text>
        <dbReference type="Rhea" id="RHEA:23688"/>
        <dbReference type="ChEBI" id="CHEBI:15377"/>
        <dbReference type="ChEBI" id="CHEBI:15378"/>
        <dbReference type="ChEBI" id="CHEBI:16708"/>
        <dbReference type="ChEBI" id="CHEBI:17368"/>
        <dbReference type="ChEBI" id="CHEBI:28938"/>
        <dbReference type="EC" id="3.5.4.2"/>
    </reaction>
</comment>
<feature type="binding site" evidence="7">
    <location>
        <position position="19"/>
    </location>
    <ligand>
        <name>Zn(2+)</name>
        <dbReference type="ChEBI" id="CHEBI:29105"/>
        <note>catalytic</note>
    </ligand>
</feature>
<dbReference type="SUPFAM" id="SSF51556">
    <property type="entry name" value="Metallo-dependent hydrolases"/>
    <property type="match status" value="1"/>
</dbReference>
<dbReference type="AlphaFoldDB" id="A0A448YN21"/>
<dbReference type="GO" id="GO:0009168">
    <property type="term" value="P:purine ribonucleoside monophosphate biosynthetic process"/>
    <property type="evidence" value="ECO:0007669"/>
    <property type="project" value="InterPro"/>
</dbReference>
<feature type="site" description="Important for catalytic activity" evidence="7">
    <location>
        <position position="230"/>
    </location>
</feature>
<keyword evidence="3 7" id="KW-0378">Hydrolase</keyword>
<dbReference type="Gene3D" id="3.20.20.140">
    <property type="entry name" value="Metal-dependent hydrolases"/>
    <property type="match status" value="1"/>
</dbReference>
<evidence type="ECO:0000256" key="3">
    <source>
        <dbReference type="ARBA" id="ARBA00022801"/>
    </source>
</evidence>
<dbReference type="GO" id="GO:0006146">
    <property type="term" value="P:adenine catabolic process"/>
    <property type="evidence" value="ECO:0007669"/>
    <property type="project" value="UniProtKB-UniRule"/>
</dbReference>
<evidence type="ECO:0000313" key="9">
    <source>
        <dbReference type="EMBL" id="VEU22263.1"/>
    </source>
</evidence>
<comment type="subcellular location">
    <subcellularLocation>
        <location evidence="7">Cytoplasm</location>
    </subcellularLocation>
    <subcellularLocation>
        <location evidence="7">Nucleus</location>
    </subcellularLocation>
</comment>
<keyword evidence="5 7" id="KW-0546">Nucleotide metabolism</keyword>
<dbReference type="FunFam" id="3.20.20.140:FF:000039">
    <property type="entry name" value="Adenine deaminase"/>
    <property type="match status" value="1"/>
</dbReference>
<dbReference type="NCBIfam" id="TIGR01430">
    <property type="entry name" value="aden_deam"/>
    <property type="match status" value="1"/>
</dbReference>
<evidence type="ECO:0000256" key="7">
    <source>
        <dbReference type="HAMAP-Rule" id="MF_03145"/>
    </source>
</evidence>
<comment type="function">
    <text evidence="7">Catalyzes the hydrolytic deamination of adenine to hypoxanthine. Plays an important role in the purine salvage pathway and in nitrogen catabolism.</text>
</comment>
<dbReference type="InterPro" id="IPR006330">
    <property type="entry name" value="Ado/ade_deaminase"/>
</dbReference>
<feature type="binding site" evidence="7">
    <location>
        <position position="17"/>
    </location>
    <ligand>
        <name>Zn(2+)</name>
        <dbReference type="ChEBI" id="CHEBI:29105"/>
        <note>catalytic</note>
    </ligand>
</feature>
<name>A0A448YN21_BRENA</name>
<dbReference type="GO" id="GO:0008270">
    <property type="term" value="F:zinc ion binding"/>
    <property type="evidence" value="ECO:0007669"/>
    <property type="project" value="UniProtKB-UniRule"/>
</dbReference>
<feature type="active site" description="Proton donor" evidence="7">
    <location>
        <position position="209"/>
    </location>
</feature>
<reference evidence="9 10" key="1">
    <citation type="submission" date="2018-12" db="EMBL/GenBank/DDBJ databases">
        <authorList>
            <person name="Tiukova I."/>
            <person name="Dainat J."/>
        </authorList>
    </citation>
    <scope>NUCLEOTIDE SEQUENCE [LARGE SCALE GENOMIC DNA]</scope>
</reference>
<gene>
    <name evidence="7" type="primary">AAH1</name>
    <name evidence="9" type="ORF">BRENAR_LOCUS2994</name>
</gene>
<keyword evidence="1 7" id="KW-0963">Cytoplasm</keyword>
<dbReference type="STRING" id="13370.A0A448YN21"/>
<dbReference type="Proteomes" id="UP000290900">
    <property type="component" value="Unassembled WGS sequence"/>
</dbReference>
<dbReference type="InterPro" id="IPR001365">
    <property type="entry name" value="A_deaminase_dom"/>
</dbReference>
<dbReference type="FunCoup" id="A0A448YN21">
    <property type="interactions" value="627"/>
</dbReference>
<evidence type="ECO:0000256" key="1">
    <source>
        <dbReference type="ARBA" id="ARBA00022490"/>
    </source>
</evidence>